<comment type="caution">
    <text evidence="2">The sequence shown here is derived from an EMBL/GenBank/DDBJ whole genome shotgun (WGS) entry which is preliminary data.</text>
</comment>
<reference evidence="2 3" key="1">
    <citation type="journal article" date="2023" name="Antonie Van Leeuwenhoek">
        <title>Mesoterricola silvestris gen. nov., sp. nov., Mesoterricola sediminis sp. nov., Geothrix oryzae sp. nov., Geothrix edaphica sp. nov., Geothrix rubra sp. nov., and Geothrix limicola sp. nov., six novel members of Acidobacteriota isolated from soils.</title>
        <authorList>
            <person name="Itoh H."/>
            <person name="Sugisawa Y."/>
            <person name="Mise K."/>
            <person name="Xu Z."/>
            <person name="Kuniyasu M."/>
            <person name="Ushijima N."/>
            <person name="Kawano K."/>
            <person name="Kobayashi E."/>
            <person name="Shiratori Y."/>
            <person name="Masuda Y."/>
            <person name="Senoo K."/>
        </authorList>
    </citation>
    <scope>NUCLEOTIDE SEQUENCE [LARGE SCALE GENOMIC DNA]</scope>
    <source>
        <strain evidence="2 3">Red803</strain>
    </source>
</reference>
<proteinExistence type="predicted"/>
<protein>
    <submittedName>
        <fullName evidence="2">Uncharacterized protein</fullName>
    </submittedName>
</protein>
<gene>
    <name evidence="2" type="ORF">GETHPA_19090</name>
</gene>
<evidence type="ECO:0000313" key="2">
    <source>
        <dbReference type="EMBL" id="GLH70376.1"/>
    </source>
</evidence>
<feature type="compositionally biased region" description="Polar residues" evidence="1">
    <location>
        <begin position="14"/>
        <end position="24"/>
    </location>
</feature>
<name>A0ABQ5Q7S6_9BACT</name>
<accession>A0ABQ5Q7S6</accession>
<dbReference type="EMBL" id="BSDD01000003">
    <property type="protein sequence ID" value="GLH70376.1"/>
    <property type="molecule type" value="Genomic_DNA"/>
</dbReference>
<keyword evidence="3" id="KW-1185">Reference proteome</keyword>
<evidence type="ECO:0000256" key="1">
    <source>
        <dbReference type="SAM" id="MobiDB-lite"/>
    </source>
</evidence>
<feature type="region of interest" description="Disordered" evidence="1">
    <location>
        <begin position="1"/>
        <end position="26"/>
    </location>
</feature>
<feature type="compositionally biased region" description="Basic and acidic residues" evidence="1">
    <location>
        <begin position="1"/>
        <end position="13"/>
    </location>
</feature>
<sequence>MAEFGKVVRKDPSHTPSANDSNRGMSHIFFPRVDGRVARIGGDISAPAAGTSG</sequence>
<dbReference type="Proteomes" id="UP001165089">
    <property type="component" value="Unassembled WGS sequence"/>
</dbReference>
<organism evidence="2 3">
    <name type="scientific">Geothrix rubra</name>
    <dbReference type="NCBI Taxonomy" id="2927977"/>
    <lineage>
        <taxon>Bacteria</taxon>
        <taxon>Pseudomonadati</taxon>
        <taxon>Acidobacteriota</taxon>
        <taxon>Holophagae</taxon>
        <taxon>Holophagales</taxon>
        <taxon>Holophagaceae</taxon>
        <taxon>Geothrix</taxon>
    </lineage>
</organism>
<evidence type="ECO:0000313" key="3">
    <source>
        <dbReference type="Proteomes" id="UP001165089"/>
    </source>
</evidence>